<feature type="transmembrane region" description="Helical" evidence="2">
    <location>
        <begin position="104"/>
        <end position="127"/>
    </location>
</feature>
<gene>
    <name evidence="4" type="ordered locus">SCATT_56440</name>
</gene>
<dbReference type="PATRIC" id="fig|1003195.29.peg.5627"/>
<keyword evidence="2" id="KW-0812">Transmembrane</keyword>
<dbReference type="Pfam" id="PF20177">
    <property type="entry name" value="DUF6542"/>
    <property type="match status" value="1"/>
</dbReference>
<proteinExistence type="predicted"/>
<dbReference type="STRING" id="1003195.SCATT_56440"/>
<dbReference type="HOGENOM" id="CLU_1517069_0_0_11"/>
<keyword evidence="5" id="KW-1185">Reference proteome</keyword>
<dbReference type="AlphaFoldDB" id="G8X421"/>
<feature type="transmembrane region" description="Helical" evidence="2">
    <location>
        <begin position="147"/>
        <end position="167"/>
    </location>
</feature>
<accession>G8X421</accession>
<keyword evidence="2" id="KW-0472">Membrane</keyword>
<dbReference type="KEGG" id="scy:SCATT_56440"/>
<reference evidence="5" key="1">
    <citation type="submission" date="2011-12" db="EMBL/GenBank/DDBJ databases">
        <title>Complete genome sequence of Streptomyces cattleya strain DSM 46488.</title>
        <authorList>
            <person name="Ou H.-Y."/>
            <person name="Li P."/>
            <person name="Zhao C."/>
            <person name="O'Hagan D."/>
            <person name="Deng Z."/>
        </authorList>
    </citation>
    <scope>NUCLEOTIDE SEQUENCE [LARGE SCALE GENOMIC DNA]</scope>
    <source>
        <strain evidence="5">ATCC 35852 / DSM 46488 / JCM 4925 / NBRC 14057 / NRRL 8057</strain>
    </source>
</reference>
<evidence type="ECO:0000256" key="1">
    <source>
        <dbReference type="SAM" id="MobiDB-lite"/>
    </source>
</evidence>
<feature type="transmembrane region" description="Helical" evidence="2">
    <location>
        <begin position="79"/>
        <end position="97"/>
    </location>
</feature>
<feature type="domain" description="DUF6542" evidence="3">
    <location>
        <begin position="60"/>
        <end position="167"/>
    </location>
</feature>
<feature type="compositionally biased region" description="Low complexity" evidence="1">
    <location>
        <begin position="40"/>
        <end position="54"/>
    </location>
</feature>
<protein>
    <recommendedName>
        <fullName evidence="3">DUF6542 domain-containing protein</fullName>
    </recommendedName>
</protein>
<name>G8X421_STREN</name>
<evidence type="ECO:0000256" key="2">
    <source>
        <dbReference type="SAM" id="Phobius"/>
    </source>
</evidence>
<dbReference type="EMBL" id="CP003219">
    <property type="protein sequence ID" value="AEW98015.1"/>
    <property type="molecule type" value="Genomic_DNA"/>
</dbReference>
<dbReference type="RefSeq" id="WP_014628750.1">
    <property type="nucleotide sequence ID" value="NC_016111.1"/>
</dbReference>
<dbReference type="InterPro" id="IPR046672">
    <property type="entry name" value="DUF6542"/>
</dbReference>
<organism evidence="4 5">
    <name type="scientific">Streptantibioticus cattleyicolor (strain ATCC 35852 / DSM 46488 / JCM 4925 / NBRC 14057 / NRRL 8057)</name>
    <name type="common">Streptomyces cattleya</name>
    <dbReference type="NCBI Taxonomy" id="1003195"/>
    <lineage>
        <taxon>Bacteria</taxon>
        <taxon>Bacillati</taxon>
        <taxon>Actinomycetota</taxon>
        <taxon>Actinomycetes</taxon>
        <taxon>Kitasatosporales</taxon>
        <taxon>Streptomycetaceae</taxon>
        <taxon>Streptantibioticus</taxon>
    </lineage>
</organism>
<dbReference type="eggNOG" id="ENOG50348VF">
    <property type="taxonomic scope" value="Bacteria"/>
</dbReference>
<feature type="region of interest" description="Disordered" evidence="1">
    <location>
        <begin position="1"/>
        <end position="54"/>
    </location>
</feature>
<evidence type="ECO:0000313" key="4">
    <source>
        <dbReference type="EMBL" id="AEW98015.1"/>
    </source>
</evidence>
<dbReference type="Proteomes" id="UP000007842">
    <property type="component" value="Chromosome"/>
</dbReference>
<sequence>MTGQRADATGEETEWWPKEAAPAGVTVGVPEPRESDRPARPSAPAARQGARTRTARTAPLVLALPPAGAVADLVLGHRIGWGLAGAMALAALLAAVAARRPATWVLLAAPPLVAAVLTAVAEVAGGATPLHTGVRLTTAAVRWGVDAFPAMALAEMVVAAVLVARGIGRAARRGRHR</sequence>
<keyword evidence="2" id="KW-1133">Transmembrane helix</keyword>
<evidence type="ECO:0000259" key="3">
    <source>
        <dbReference type="Pfam" id="PF20177"/>
    </source>
</evidence>
<evidence type="ECO:0000313" key="5">
    <source>
        <dbReference type="Proteomes" id="UP000007842"/>
    </source>
</evidence>